<evidence type="ECO:0000313" key="1">
    <source>
        <dbReference type="EMBL" id="KAJ3546499.1"/>
    </source>
</evidence>
<sequence length="290" mass="32732">MLPPCLWFTSAGRGMPYLSPDESFSRYSWLRSEGVYDGALPRIQWPLVQSRFHHDCGRDSGSMRDEIFEGREFDNIEITGKLHDYLAQGVTSTLVLRPLHSQKDSGRRLGQTELSTVGFAHPTEELISSTASYTCNEQSEVTKNVQWNSCWHYLEDGDNIKCERAESLTSNELNSLTKRIGRRHSPTGSREAKVPRNQTLRLSRRIVCTPEDLEGPLVLVDTTSPPVIYYFVLVPDLPRPMHPWLPADTVPHMGNKLQNRTKDYAAAKPTGINRPMALTMSLLKDMGTTA</sequence>
<reference evidence="1" key="1">
    <citation type="submission" date="2022-08" db="EMBL/GenBank/DDBJ databases">
        <title>Genome Sequence of Fusarium decemcellulare.</title>
        <authorList>
            <person name="Buettner E."/>
        </authorList>
    </citation>
    <scope>NUCLEOTIDE SEQUENCE</scope>
    <source>
        <strain evidence="1">Babe19</strain>
    </source>
</reference>
<dbReference type="EMBL" id="JANRMS010000111">
    <property type="protein sequence ID" value="KAJ3546499.1"/>
    <property type="molecule type" value="Genomic_DNA"/>
</dbReference>
<dbReference type="Proteomes" id="UP001148629">
    <property type="component" value="Unassembled WGS sequence"/>
</dbReference>
<comment type="caution">
    <text evidence="1">The sequence shown here is derived from an EMBL/GenBank/DDBJ whole genome shotgun (WGS) entry which is preliminary data.</text>
</comment>
<evidence type="ECO:0000313" key="2">
    <source>
        <dbReference type="Proteomes" id="UP001148629"/>
    </source>
</evidence>
<gene>
    <name evidence="1" type="ORF">NM208_g1978</name>
</gene>
<accession>A0ACC1SUJ4</accession>
<name>A0ACC1SUJ4_9HYPO</name>
<protein>
    <submittedName>
        <fullName evidence="1">Uncharacterized protein</fullName>
    </submittedName>
</protein>
<proteinExistence type="predicted"/>
<keyword evidence="2" id="KW-1185">Reference proteome</keyword>
<organism evidence="1 2">
    <name type="scientific">Fusarium decemcellulare</name>
    <dbReference type="NCBI Taxonomy" id="57161"/>
    <lineage>
        <taxon>Eukaryota</taxon>
        <taxon>Fungi</taxon>
        <taxon>Dikarya</taxon>
        <taxon>Ascomycota</taxon>
        <taxon>Pezizomycotina</taxon>
        <taxon>Sordariomycetes</taxon>
        <taxon>Hypocreomycetidae</taxon>
        <taxon>Hypocreales</taxon>
        <taxon>Nectriaceae</taxon>
        <taxon>Fusarium</taxon>
        <taxon>Fusarium decemcellulare species complex</taxon>
    </lineage>
</organism>